<evidence type="ECO:0000256" key="5">
    <source>
        <dbReference type="SAM" id="SignalP"/>
    </source>
</evidence>
<keyword evidence="2 4" id="KW-0479">Metal-binding</keyword>
<gene>
    <name evidence="6" type="ORF">CTEN210_00660</name>
</gene>
<evidence type="ECO:0000256" key="3">
    <source>
        <dbReference type="ARBA" id="ARBA00023004"/>
    </source>
</evidence>
<comment type="caution">
    <text evidence="6">The sequence shown here is derived from an EMBL/GenBank/DDBJ whole genome shotgun (WGS) entry which is preliminary data.</text>
</comment>
<evidence type="ECO:0000256" key="4">
    <source>
        <dbReference type="PIRSR" id="PIRSR604294-1"/>
    </source>
</evidence>
<feature type="chain" id="PRO_5041998145" evidence="5">
    <location>
        <begin position="24"/>
        <end position="674"/>
    </location>
</feature>
<comment type="similarity">
    <text evidence="1">Belongs to the carotenoid oxygenase family.</text>
</comment>
<reference evidence="6 7" key="1">
    <citation type="journal article" date="2021" name="Sci. Rep.">
        <title>The genome of the diatom Chaetoceros tenuissimus carries an ancient integrated fragment of an extant virus.</title>
        <authorList>
            <person name="Hongo Y."/>
            <person name="Kimura K."/>
            <person name="Takaki Y."/>
            <person name="Yoshida Y."/>
            <person name="Baba S."/>
            <person name="Kobayashi G."/>
            <person name="Nagasaki K."/>
            <person name="Hano T."/>
            <person name="Tomaru Y."/>
        </authorList>
    </citation>
    <scope>NUCLEOTIDE SEQUENCE [LARGE SCALE GENOMIC DNA]</scope>
    <source>
        <strain evidence="6 7">NIES-3715</strain>
    </source>
</reference>
<dbReference type="PANTHER" id="PTHR10543">
    <property type="entry name" value="BETA-CAROTENE DIOXYGENASE"/>
    <property type="match status" value="1"/>
</dbReference>
<feature type="binding site" evidence="4">
    <location>
        <position position="386"/>
    </location>
    <ligand>
        <name>Fe cation</name>
        <dbReference type="ChEBI" id="CHEBI:24875"/>
        <note>catalytic</note>
    </ligand>
</feature>
<dbReference type="InterPro" id="IPR004294">
    <property type="entry name" value="Carotenoid_Oase"/>
</dbReference>
<keyword evidence="5" id="KW-0732">Signal</keyword>
<sequence length="674" mass="74272">MKLSSASLASLLLASYNSNWTFAFQPNVVTTFKSLAKKSSLYSTTEEVTVASKTLQKVASDPKDEKYWEIGPTLNRPNPPPLPDYLRQALESNTHPVEEQKDLGKGVFVTSDWRKAWYTYQSDDPNLIDPVTGYAEYTIEDIEGQVPDDLVGVLYRNGPGKFGVDGERVQHVLDADGLILQIQFPEPQNGQKREFQFKSRFVETQAMKEEEEAKKFLYRGTFGTAPNILNTPKRGLNEDPWEPPMISKIASNAFNTSIKNCANTQIISFGGKVLALFEAGLPHRIDPDTLETLGEDTLGGVLKQGKLPVKLGMDIPEEFTPEMIGGAAHTAHPNVCPDTGNLVGWHWSQLVSSKALEATFTEWDPKDFSPIASTTHELPGCELAPHDMALTENCIMMKVNSLKMNQLDFLTGMKGPAGSLKMDGRSSVQVHVFPRPTAKNQFEPFVVDVPACFSIHFSHAYEDEETGNLVAMFSGWPPSDSKDFLGAWGGFAPLFSIIPPTMIWKLEIDPVTKKCVHLGIAPGATNACAEHPLVHPNFNTKKAKNVYAVASNVVGDSTAPCGYCKLRVEDGGEYILPEGEKNEEIDAWWFGTRYFAGEPLIVPKHGADKKNEEAAYLLGMVQDSVEDRSGVVVFDLERDLKEGPVAMMWLKSSVPHGLHGCFAEDMNGSSSVFC</sequence>
<dbReference type="GO" id="GO:0010436">
    <property type="term" value="F:carotenoid dioxygenase activity"/>
    <property type="evidence" value="ECO:0007669"/>
    <property type="project" value="TreeGrafter"/>
</dbReference>
<organism evidence="6 7">
    <name type="scientific">Chaetoceros tenuissimus</name>
    <dbReference type="NCBI Taxonomy" id="426638"/>
    <lineage>
        <taxon>Eukaryota</taxon>
        <taxon>Sar</taxon>
        <taxon>Stramenopiles</taxon>
        <taxon>Ochrophyta</taxon>
        <taxon>Bacillariophyta</taxon>
        <taxon>Coscinodiscophyceae</taxon>
        <taxon>Chaetocerotophycidae</taxon>
        <taxon>Chaetocerotales</taxon>
        <taxon>Chaetocerotaceae</taxon>
        <taxon>Chaetoceros</taxon>
    </lineage>
</organism>
<evidence type="ECO:0000313" key="6">
    <source>
        <dbReference type="EMBL" id="GFH44186.1"/>
    </source>
</evidence>
<protein>
    <submittedName>
        <fullName evidence="6">Uncharacterized protein</fullName>
    </submittedName>
</protein>
<evidence type="ECO:0000313" key="7">
    <source>
        <dbReference type="Proteomes" id="UP001054902"/>
    </source>
</evidence>
<accession>A0AAD3CE82</accession>
<proteinExistence type="inferred from homology"/>
<dbReference type="GO" id="GO:0016121">
    <property type="term" value="P:carotene catabolic process"/>
    <property type="evidence" value="ECO:0007669"/>
    <property type="project" value="TreeGrafter"/>
</dbReference>
<keyword evidence="3 4" id="KW-0408">Iron</keyword>
<dbReference type="AlphaFoldDB" id="A0AAD3CE82"/>
<evidence type="ECO:0000256" key="2">
    <source>
        <dbReference type="ARBA" id="ARBA00022723"/>
    </source>
</evidence>
<keyword evidence="7" id="KW-1185">Reference proteome</keyword>
<feature type="binding site" evidence="4">
    <location>
        <position position="332"/>
    </location>
    <ligand>
        <name>Fe cation</name>
        <dbReference type="ChEBI" id="CHEBI:24875"/>
        <note>catalytic</note>
    </ligand>
</feature>
<evidence type="ECO:0000256" key="1">
    <source>
        <dbReference type="ARBA" id="ARBA00006787"/>
    </source>
</evidence>
<dbReference type="GO" id="GO:0046872">
    <property type="term" value="F:metal ion binding"/>
    <property type="evidence" value="ECO:0007669"/>
    <property type="project" value="UniProtKB-KW"/>
</dbReference>
<feature type="signal peptide" evidence="5">
    <location>
        <begin position="1"/>
        <end position="23"/>
    </location>
</feature>
<dbReference type="PANTHER" id="PTHR10543:SF138">
    <property type="entry name" value="CAROTENOID OXYGENASE"/>
    <property type="match status" value="1"/>
</dbReference>
<dbReference type="Pfam" id="PF03055">
    <property type="entry name" value="RPE65"/>
    <property type="match status" value="1"/>
</dbReference>
<dbReference type="EMBL" id="BLLK01000019">
    <property type="protein sequence ID" value="GFH44186.1"/>
    <property type="molecule type" value="Genomic_DNA"/>
</dbReference>
<comment type="cofactor">
    <cofactor evidence="4">
        <name>Fe(2+)</name>
        <dbReference type="ChEBI" id="CHEBI:29033"/>
    </cofactor>
    <text evidence="4">Binds 1 Fe(2+) ion per subunit.</text>
</comment>
<name>A0AAD3CE82_9STRA</name>
<feature type="binding site" evidence="4">
    <location>
        <position position="456"/>
    </location>
    <ligand>
        <name>Fe cation</name>
        <dbReference type="ChEBI" id="CHEBI:24875"/>
        <note>catalytic</note>
    </ligand>
</feature>
<feature type="binding site" evidence="4">
    <location>
        <position position="659"/>
    </location>
    <ligand>
        <name>Fe cation</name>
        <dbReference type="ChEBI" id="CHEBI:24875"/>
        <note>catalytic</note>
    </ligand>
</feature>
<dbReference type="Proteomes" id="UP001054902">
    <property type="component" value="Unassembled WGS sequence"/>
</dbReference>